<evidence type="ECO:0000259" key="6">
    <source>
        <dbReference type="Pfam" id="PF00288"/>
    </source>
</evidence>
<dbReference type="SUPFAM" id="SSF54211">
    <property type="entry name" value="Ribosomal protein S5 domain 2-like"/>
    <property type="match status" value="1"/>
</dbReference>
<dbReference type="PIRSF" id="PIRSF036406">
    <property type="entry name" value="Hept_kin"/>
    <property type="match status" value="1"/>
</dbReference>
<dbReference type="InterPro" id="IPR014606">
    <property type="entry name" value="Heptose_7-P_kinase"/>
</dbReference>
<comment type="similarity">
    <text evidence="5">Belongs to the GHMP kinase family.</text>
</comment>
<dbReference type="Pfam" id="PF00288">
    <property type="entry name" value="GHMP_kinases_N"/>
    <property type="match status" value="1"/>
</dbReference>
<dbReference type="Pfam" id="PF08544">
    <property type="entry name" value="GHMP_kinases_C"/>
    <property type="match status" value="1"/>
</dbReference>
<reference evidence="8 9" key="1">
    <citation type="submission" date="2014-07" db="EMBL/GenBank/DDBJ databases">
        <title>Genome sequence of Lactococcus lactis subsp. lactis NCDO 2118, a GABA-producing strain.</title>
        <authorList>
            <person name="Oliveira L.C."/>
            <person name="Saraiva T.D.L."/>
            <person name="Soares S.C."/>
            <person name="Ramos R.T.J."/>
            <person name="Sa P.H.C.G."/>
            <person name="Carneiro A.R."/>
            <person name="Miranda F."/>
            <person name="Freire M."/>
            <person name="Renan W."/>
            <person name="Oliveira A.F.Jr."/>
            <person name="Santos A.R."/>
            <person name="Pinto A.C."/>
            <person name="Souza B.M."/>
            <person name="Castro C.P."/>
            <person name="Diniz C.A.A."/>
            <person name="Rocha C.S."/>
            <person name="Mariano D.C.B."/>
            <person name="Aguiar E.L."/>
            <person name="Folador E.L."/>
            <person name="Barbosa E.G.V."/>
            <person name="Aburjaile F.F."/>
            <person name="Goncalves L.A."/>
            <person name="Guimaraes L.C."/>
            <person name="Azevedo M.S.P."/>
            <person name="Agresti P.C.M."/>
            <person name="Faria R.F."/>
            <person name="Tiwari S."/>
            <person name="Almeida S.S."/>
            <person name="Hassan S.S."/>
            <person name="Pereira V.B."/>
            <person name="Abreu V.A.C."/>
            <person name="Pereira U.P."/>
            <person name="Dorella F.A."/>
            <person name="Carvalho A.F."/>
            <person name="Pereira F.L."/>
            <person name="Leal C.A.G."/>
            <person name="Figueiredo H.C.P."/>
            <person name="Silva A."/>
            <person name="Miyoshi A."/>
            <person name="Azevedo V."/>
        </authorList>
    </citation>
    <scope>NUCLEOTIDE SEQUENCE [LARGE SCALE GENOMIC DNA]</scope>
    <source>
        <strain evidence="8 9">NCDO 2118</strain>
    </source>
</reference>
<dbReference type="KEGG" id="llx:NCDO2118_2176"/>
<evidence type="ECO:0000256" key="1">
    <source>
        <dbReference type="ARBA" id="ARBA00022679"/>
    </source>
</evidence>
<organism evidence="8 9">
    <name type="scientific">Lactococcus lactis subsp. lactis NCDO 2118</name>
    <dbReference type="NCBI Taxonomy" id="1117941"/>
    <lineage>
        <taxon>Bacteria</taxon>
        <taxon>Bacillati</taxon>
        <taxon>Bacillota</taxon>
        <taxon>Bacilli</taxon>
        <taxon>Lactobacillales</taxon>
        <taxon>Streptococcaceae</taxon>
        <taxon>Lactococcus</taxon>
    </lineage>
</organism>
<dbReference type="InterPro" id="IPR020568">
    <property type="entry name" value="Ribosomal_Su5_D2-typ_SF"/>
</dbReference>
<evidence type="ECO:0000313" key="8">
    <source>
        <dbReference type="EMBL" id="AII13628.1"/>
    </source>
</evidence>
<proteinExistence type="inferred from homology"/>
<feature type="domain" description="GHMP kinase C-terminal" evidence="7">
    <location>
        <begin position="229"/>
        <end position="303"/>
    </location>
</feature>
<dbReference type="GO" id="GO:0016301">
    <property type="term" value="F:kinase activity"/>
    <property type="evidence" value="ECO:0007669"/>
    <property type="project" value="UniProtKB-KW"/>
</dbReference>
<evidence type="ECO:0000256" key="3">
    <source>
        <dbReference type="ARBA" id="ARBA00022777"/>
    </source>
</evidence>
<dbReference type="InterPro" id="IPR052203">
    <property type="entry name" value="GHMP_Kinase-Related"/>
</dbReference>
<evidence type="ECO:0000256" key="5">
    <source>
        <dbReference type="ARBA" id="ARBA00038121"/>
    </source>
</evidence>
<dbReference type="InterPro" id="IPR006204">
    <property type="entry name" value="GHMP_kinase_N_dom"/>
</dbReference>
<dbReference type="SUPFAM" id="SSF55060">
    <property type="entry name" value="GHMP Kinase, C-terminal domain"/>
    <property type="match status" value="1"/>
</dbReference>
<dbReference type="GO" id="GO:0005524">
    <property type="term" value="F:ATP binding"/>
    <property type="evidence" value="ECO:0007669"/>
    <property type="project" value="UniProtKB-KW"/>
</dbReference>
<name>A0ABC8A933_LACLL</name>
<evidence type="ECO:0000313" key="9">
    <source>
        <dbReference type="Proteomes" id="UP000028594"/>
    </source>
</evidence>
<gene>
    <name evidence="8" type="ORF">NCDO2118_2176</name>
</gene>
<dbReference type="Proteomes" id="UP000028594">
    <property type="component" value="Chromosome"/>
</dbReference>
<dbReference type="InterPro" id="IPR006203">
    <property type="entry name" value="GHMP_knse_ATP-bd_CS"/>
</dbReference>
<feature type="domain" description="GHMP kinase N-terminal" evidence="6">
    <location>
        <begin position="74"/>
        <end position="153"/>
    </location>
</feature>
<dbReference type="Gene3D" id="3.30.230.120">
    <property type="match status" value="1"/>
</dbReference>
<dbReference type="PRINTS" id="PR00960">
    <property type="entry name" value="LMBPPROTEIN"/>
</dbReference>
<sequence length="325" mass="36005">MIIVRAPFRVSFAGGGSDIASFYEKNEGCVLSTTIDKYIYLSIHASFNAGETILRYKKSEVVHDTSEISHDIFRACLKKKNIKNVEIHSDADIPAGTGLGSSSTFTTALLMALDAYNEKETDKEKLAQEACEIEINDLGNPIGKQDQYAASYGNLNFYRFQKDGSVRVEPVKMSPASKVKMADNLLMFYIGGVHDASQILSEQSQNMQKVNKEKNLIQMCELAEKLKIELENGNIDALGQILHENWLLKRTLASGISNSRIDELYEKALKAGALGGKLLGAGGAGFLLFYVSQDSKEKVRRALDLPEIKFSYDIEGTKIIYGEYN</sequence>
<dbReference type="AlphaFoldDB" id="A0ABC8A933"/>
<keyword evidence="1" id="KW-0808">Transferase</keyword>
<dbReference type="InterPro" id="IPR036554">
    <property type="entry name" value="GHMP_kinase_C_sf"/>
</dbReference>
<dbReference type="EMBL" id="CP009054">
    <property type="protein sequence ID" value="AII13628.1"/>
    <property type="molecule type" value="Genomic_DNA"/>
</dbReference>
<dbReference type="InterPro" id="IPR001174">
    <property type="entry name" value="HddA/FKP"/>
</dbReference>
<dbReference type="PANTHER" id="PTHR32463">
    <property type="entry name" value="L-FUCOSE KINASE"/>
    <property type="match status" value="1"/>
</dbReference>
<keyword evidence="3 8" id="KW-0418">Kinase</keyword>
<dbReference type="PANTHER" id="PTHR32463:SF0">
    <property type="entry name" value="L-FUCOSE KINASE"/>
    <property type="match status" value="1"/>
</dbReference>
<dbReference type="InterPro" id="IPR013750">
    <property type="entry name" value="GHMP_kinase_C_dom"/>
</dbReference>
<evidence type="ECO:0000256" key="2">
    <source>
        <dbReference type="ARBA" id="ARBA00022741"/>
    </source>
</evidence>
<protein>
    <submittedName>
        <fullName evidence="8">Sugar kinase</fullName>
    </submittedName>
</protein>
<dbReference type="PROSITE" id="PS00627">
    <property type="entry name" value="GHMP_KINASES_ATP"/>
    <property type="match status" value="1"/>
</dbReference>
<evidence type="ECO:0000256" key="4">
    <source>
        <dbReference type="ARBA" id="ARBA00022840"/>
    </source>
</evidence>
<keyword evidence="2" id="KW-0547">Nucleotide-binding</keyword>
<accession>A0ABC8A933</accession>
<keyword evidence="4" id="KW-0067">ATP-binding</keyword>
<evidence type="ECO:0000259" key="7">
    <source>
        <dbReference type="Pfam" id="PF08544"/>
    </source>
</evidence>